<proteinExistence type="predicted"/>
<name>A0A835LFX2_9MAGN</name>
<dbReference type="EMBL" id="JADFTS010000008">
    <property type="protein sequence ID" value="KAF9594038.1"/>
    <property type="molecule type" value="Genomic_DNA"/>
</dbReference>
<keyword evidence="3" id="KW-1185">Reference proteome</keyword>
<feature type="transmembrane region" description="Helical" evidence="1">
    <location>
        <begin position="36"/>
        <end position="58"/>
    </location>
</feature>
<evidence type="ECO:0000256" key="1">
    <source>
        <dbReference type="SAM" id="Phobius"/>
    </source>
</evidence>
<dbReference type="AlphaFoldDB" id="A0A835LFX2"/>
<evidence type="ECO:0000313" key="2">
    <source>
        <dbReference type="EMBL" id="KAF9594038.1"/>
    </source>
</evidence>
<gene>
    <name evidence="2" type="ORF">IFM89_026890</name>
</gene>
<reference evidence="2 3" key="1">
    <citation type="submission" date="2020-10" db="EMBL/GenBank/DDBJ databases">
        <title>The Coptis chinensis genome and diversification of protoberbering-type alkaloids.</title>
        <authorList>
            <person name="Wang B."/>
            <person name="Shu S."/>
            <person name="Song C."/>
            <person name="Liu Y."/>
        </authorList>
    </citation>
    <scope>NUCLEOTIDE SEQUENCE [LARGE SCALE GENOMIC DNA]</scope>
    <source>
        <strain evidence="2">HL-2020</strain>
        <tissue evidence="2">Leaf</tissue>
    </source>
</reference>
<keyword evidence="1" id="KW-1133">Transmembrane helix</keyword>
<protein>
    <submittedName>
        <fullName evidence="2">Uncharacterized protein</fullName>
    </submittedName>
</protein>
<keyword evidence="1" id="KW-0472">Membrane</keyword>
<organism evidence="2 3">
    <name type="scientific">Coptis chinensis</name>
    <dbReference type="NCBI Taxonomy" id="261450"/>
    <lineage>
        <taxon>Eukaryota</taxon>
        <taxon>Viridiplantae</taxon>
        <taxon>Streptophyta</taxon>
        <taxon>Embryophyta</taxon>
        <taxon>Tracheophyta</taxon>
        <taxon>Spermatophyta</taxon>
        <taxon>Magnoliopsida</taxon>
        <taxon>Ranunculales</taxon>
        <taxon>Ranunculaceae</taxon>
        <taxon>Coptidoideae</taxon>
        <taxon>Coptis</taxon>
    </lineage>
</organism>
<comment type="caution">
    <text evidence="2">The sequence shown here is derived from an EMBL/GenBank/DDBJ whole genome shotgun (WGS) entry which is preliminary data.</text>
</comment>
<keyword evidence="1" id="KW-0812">Transmembrane</keyword>
<dbReference type="OrthoDB" id="448280at2759"/>
<accession>A0A835LFX2</accession>
<sequence length="97" mass="10501">MLKYMTAADASEEALYRLPTSAPCMNLLKLPPYGRFVTALYTLCCIFLPSVSILSNALCISSDFIGPKLQGSIKLQMKSYIAVLLGSGGMSLMAKWA</sequence>
<dbReference type="Proteomes" id="UP000631114">
    <property type="component" value="Unassembled WGS sequence"/>
</dbReference>
<evidence type="ECO:0000313" key="3">
    <source>
        <dbReference type="Proteomes" id="UP000631114"/>
    </source>
</evidence>